<dbReference type="EMBL" id="QEKH01000029">
    <property type="protein sequence ID" value="PVY38011.1"/>
    <property type="molecule type" value="Genomic_DNA"/>
</dbReference>
<protein>
    <submittedName>
        <fullName evidence="9">Iron complex transport system permease protein</fullName>
    </submittedName>
</protein>
<evidence type="ECO:0000313" key="9">
    <source>
        <dbReference type="EMBL" id="PVY38011.1"/>
    </source>
</evidence>
<dbReference type="InterPro" id="IPR000522">
    <property type="entry name" value="ABC_transptr_permease_BtuC"/>
</dbReference>
<dbReference type="SUPFAM" id="SSF81345">
    <property type="entry name" value="ABC transporter involved in vitamin B12 uptake, BtuC"/>
    <property type="match status" value="1"/>
</dbReference>
<gene>
    <name evidence="9" type="ORF">C8D82_12933</name>
</gene>
<comment type="subcellular location">
    <subcellularLocation>
        <location evidence="1">Cell membrane</location>
        <topology evidence="1">Multi-pass membrane protein</topology>
    </subcellularLocation>
</comment>
<dbReference type="GO" id="GO:0005886">
    <property type="term" value="C:plasma membrane"/>
    <property type="evidence" value="ECO:0007669"/>
    <property type="project" value="UniProtKB-SubCell"/>
</dbReference>
<feature type="transmembrane region" description="Helical" evidence="8">
    <location>
        <begin position="97"/>
        <end position="116"/>
    </location>
</feature>
<name>A0A2U1ANV7_9BACT</name>
<dbReference type="RefSeq" id="WP_116885242.1">
    <property type="nucleotide sequence ID" value="NZ_CABMMC010000042.1"/>
</dbReference>
<dbReference type="InterPro" id="IPR037294">
    <property type="entry name" value="ABC_BtuC-like"/>
</dbReference>
<evidence type="ECO:0000256" key="2">
    <source>
        <dbReference type="ARBA" id="ARBA00007935"/>
    </source>
</evidence>
<evidence type="ECO:0000256" key="8">
    <source>
        <dbReference type="SAM" id="Phobius"/>
    </source>
</evidence>
<dbReference type="GO" id="GO:0033214">
    <property type="term" value="P:siderophore-iron import into cell"/>
    <property type="evidence" value="ECO:0007669"/>
    <property type="project" value="TreeGrafter"/>
</dbReference>
<keyword evidence="6 8" id="KW-1133">Transmembrane helix</keyword>
<accession>A0A2U1ANV7</accession>
<keyword evidence="7 8" id="KW-0472">Membrane</keyword>
<keyword evidence="5 8" id="KW-0812">Transmembrane</keyword>
<feature type="transmembrane region" description="Helical" evidence="8">
    <location>
        <begin position="200"/>
        <end position="219"/>
    </location>
</feature>
<feature type="transmembrane region" description="Helical" evidence="8">
    <location>
        <begin position="153"/>
        <end position="173"/>
    </location>
</feature>
<dbReference type="PANTHER" id="PTHR30472">
    <property type="entry name" value="FERRIC ENTEROBACTIN TRANSPORT SYSTEM PERMEASE PROTEIN"/>
    <property type="match status" value="1"/>
</dbReference>
<feature type="transmembrane region" description="Helical" evidence="8">
    <location>
        <begin position="281"/>
        <end position="298"/>
    </location>
</feature>
<evidence type="ECO:0000256" key="1">
    <source>
        <dbReference type="ARBA" id="ARBA00004651"/>
    </source>
</evidence>
<feature type="transmembrane region" description="Helical" evidence="8">
    <location>
        <begin position="122"/>
        <end position="141"/>
    </location>
</feature>
<comment type="caution">
    <text evidence="9">The sequence shown here is derived from an EMBL/GenBank/DDBJ whole genome shotgun (WGS) entry which is preliminary data.</text>
</comment>
<dbReference type="FunFam" id="1.10.3470.10:FF:000001">
    <property type="entry name" value="Vitamin B12 ABC transporter permease BtuC"/>
    <property type="match status" value="1"/>
</dbReference>
<evidence type="ECO:0000256" key="5">
    <source>
        <dbReference type="ARBA" id="ARBA00022692"/>
    </source>
</evidence>
<dbReference type="GeneID" id="78296521"/>
<keyword evidence="4" id="KW-1003">Cell membrane</keyword>
<dbReference type="Gene3D" id="1.10.3470.10">
    <property type="entry name" value="ABC transporter involved in vitamin B12 uptake, BtuC"/>
    <property type="match status" value="1"/>
</dbReference>
<keyword evidence="3" id="KW-0813">Transport</keyword>
<dbReference type="CDD" id="cd06550">
    <property type="entry name" value="TM_ABC_iron-siderophores_like"/>
    <property type="match status" value="1"/>
</dbReference>
<evidence type="ECO:0000256" key="7">
    <source>
        <dbReference type="ARBA" id="ARBA00023136"/>
    </source>
</evidence>
<organism evidence="9 10">
    <name type="scientific">Victivallis vadensis</name>
    <dbReference type="NCBI Taxonomy" id="172901"/>
    <lineage>
        <taxon>Bacteria</taxon>
        <taxon>Pseudomonadati</taxon>
        <taxon>Lentisphaerota</taxon>
        <taxon>Lentisphaeria</taxon>
        <taxon>Victivallales</taxon>
        <taxon>Victivallaceae</taxon>
        <taxon>Victivallis</taxon>
    </lineage>
</organism>
<dbReference type="Proteomes" id="UP000245959">
    <property type="component" value="Unassembled WGS sequence"/>
</dbReference>
<feature type="transmembrane region" description="Helical" evidence="8">
    <location>
        <begin position="310"/>
        <end position="328"/>
    </location>
</feature>
<sequence length="335" mass="35078">MSFKTFSRSHAGRISINFALLALLCLAVLVSLRFGSLRLGFGQILETLWCRSGDIPYQIIFNIRLPRILLGALVGGSLAVSGAILQGVMRNPLAAPGIIGVSAGGGLAGILVMLALPQFGHLLVPAAFAGALATAVLVYLLAWKRGVNPVRLILSGVAVAGMLGAFSSTILLLNADKAGGVLDFSIGTLSARSWPQIEQVWLYMAAGFAAAMLMSNKLNILALGDEVATGLGMRVERIRLLLLATAALLAAASVSVAGLLGFVGLIAPHIVRILIGSDNRYLLPGAALFGALMVVACDTVGRMAMDPSELPVGVIMSLLGPPFFLWLLRRHNYEA</sequence>
<feature type="transmembrane region" description="Helical" evidence="8">
    <location>
        <begin position="66"/>
        <end position="85"/>
    </location>
</feature>
<dbReference type="PANTHER" id="PTHR30472:SF68">
    <property type="entry name" value="FERRICHROME TRANSPORT SYSTEM PERMEASE PROTEIN FHUB"/>
    <property type="match status" value="1"/>
</dbReference>
<reference evidence="9 10" key="1">
    <citation type="submission" date="2018-04" db="EMBL/GenBank/DDBJ databases">
        <title>Genomic Encyclopedia of Type Strains, Phase IV (KMG-IV): sequencing the most valuable type-strain genomes for metagenomic binning, comparative biology and taxonomic classification.</title>
        <authorList>
            <person name="Goeker M."/>
        </authorList>
    </citation>
    <scope>NUCLEOTIDE SEQUENCE [LARGE SCALE GENOMIC DNA]</scope>
    <source>
        <strain evidence="9 10">DSM 14823</strain>
    </source>
</reference>
<evidence type="ECO:0000256" key="3">
    <source>
        <dbReference type="ARBA" id="ARBA00022448"/>
    </source>
</evidence>
<dbReference type="GO" id="GO:0022857">
    <property type="term" value="F:transmembrane transporter activity"/>
    <property type="evidence" value="ECO:0007669"/>
    <property type="project" value="InterPro"/>
</dbReference>
<keyword evidence="10" id="KW-1185">Reference proteome</keyword>
<dbReference type="OrthoDB" id="9811721at2"/>
<dbReference type="Pfam" id="PF01032">
    <property type="entry name" value="FecCD"/>
    <property type="match status" value="1"/>
</dbReference>
<feature type="transmembrane region" description="Helical" evidence="8">
    <location>
        <begin position="240"/>
        <end position="266"/>
    </location>
</feature>
<evidence type="ECO:0000256" key="4">
    <source>
        <dbReference type="ARBA" id="ARBA00022475"/>
    </source>
</evidence>
<dbReference type="AlphaFoldDB" id="A0A2U1ANV7"/>
<proteinExistence type="inferred from homology"/>
<evidence type="ECO:0000313" key="10">
    <source>
        <dbReference type="Proteomes" id="UP000245959"/>
    </source>
</evidence>
<evidence type="ECO:0000256" key="6">
    <source>
        <dbReference type="ARBA" id="ARBA00022989"/>
    </source>
</evidence>
<comment type="similarity">
    <text evidence="2">Belongs to the binding-protein-dependent transport system permease family. FecCD subfamily.</text>
</comment>